<dbReference type="PANTHER" id="PTHR19328:SF13">
    <property type="entry name" value="HIPL1 PROTEIN"/>
    <property type="match status" value="1"/>
</dbReference>
<evidence type="ECO:0000313" key="1">
    <source>
        <dbReference type="EMBL" id="SPQ00862.1"/>
    </source>
</evidence>
<gene>
    <name evidence="1" type="ORF">NBG4_360001</name>
</gene>
<proteinExistence type="predicted"/>
<dbReference type="AlphaFoldDB" id="A0A2U3QHJ0"/>
<dbReference type="InterPro" id="IPR011042">
    <property type="entry name" value="6-blade_b-propeller_TolB-like"/>
</dbReference>
<keyword evidence="2" id="KW-1185">Reference proteome</keyword>
<reference evidence="2" key="1">
    <citation type="submission" date="2018-03" db="EMBL/GenBank/DDBJ databases">
        <authorList>
            <person name="Zecchin S."/>
        </authorList>
    </citation>
    <scope>NUCLEOTIDE SEQUENCE [LARGE SCALE GENOMIC DNA]</scope>
</reference>
<evidence type="ECO:0000313" key="2">
    <source>
        <dbReference type="Proteomes" id="UP000245125"/>
    </source>
</evidence>
<dbReference type="Gene3D" id="2.120.10.30">
    <property type="entry name" value="TolB, C-terminal domain"/>
    <property type="match status" value="1"/>
</dbReference>
<organism evidence="1 2">
    <name type="scientific">Candidatus Sulfobium mesophilum</name>
    <dbReference type="NCBI Taxonomy" id="2016548"/>
    <lineage>
        <taxon>Bacteria</taxon>
        <taxon>Pseudomonadati</taxon>
        <taxon>Nitrospirota</taxon>
        <taxon>Nitrospiria</taxon>
        <taxon>Nitrospirales</taxon>
        <taxon>Nitrospiraceae</taxon>
        <taxon>Candidatus Sulfobium</taxon>
    </lineage>
</organism>
<sequence>MLSAPFLDISDRVLSGGERGLLSVAFPADYATRGHFYVNYTRKPDGATVIARYHASADQDVADHLSEEILLVIPQPFAIIMAVNWPLGLTGSFISGWVTAALQAIHSITLIITALCWEKY</sequence>
<name>A0A2U3QHJ0_9BACT</name>
<accession>A0A2U3QHJ0</accession>
<dbReference type="Proteomes" id="UP000245125">
    <property type="component" value="Unassembled WGS sequence"/>
</dbReference>
<dbReference type="PANTHER" id="PTHR19328">
    <property type="entry name" value="HEDGEHOG-INTERACTING PROTEIN"/>
    <property type="match status" value="1"/>
</dbReference>
<protein>
    <submittedName>
        <fullName evidence="1">Uncharacterized protein</fullName>
    </submittedName>
</protein>
<dbReference type="EMBL" id="OUUY01000082">
    <property type="protein sequence ID" value="SPQ00862.1"/>
    <property type="molecule type" value="Genomic_DNA"/>
</dbReference>